<dbReference type="EMBL" id="MRDB01000027">
    <property type="protein sequence ID" value="RKL36804.1"/>
    <property type="molecule type" value="Genomic_DNA"/>
</dbReference>
<comment type="caution">
    <text evidence="8">The sequence shown here is derived from an EMBL/GenBank/DDBJ whole genome shotgun (WGS) entry which is preliminary data.</text>
</comment>
<dbReference type="PROSITE" id="PS50600">
    <property type="entry name" value="ULP_PROTEASE"/>
    <property type="match status" value="1"/>
</dbReference>
<feature type="compositionally biased region" description="Polar residues" evidence="6">
    <location>
        <begin position="767"/>
        <end position="781"/>
    </location>
</feature>
<evidence type="ECO:0000313" key="9">
    <source>
        <dbReference type="Proteomes" id="UP000283569"/>
    </source>
</evidence>
<dbReference type="SUPFAM" id="SSF54001">
    <property type="entry name" value="Cysteine proteinases"/>
    <property type="match status" value="1"/>
</dbReference>
<evidence type="ECO:0000256" key="6">
    <source>
        <dbReference type="SAM" id="MobiDB-lite"/>
    </source>
</evidence>
<dbReference type="GO" id="GO:0005634">
    <property type="term" value="C:nucleus"/>
    <property type="evidence" value="ECO:0007669"/>
    <property type="project" value="TreeGrafter"/>
</dbReference>
<feature type="compositionally biased region" description="Polar residues" evidence="6">
    <location>
        <begin position="942"/>
        <end position="954"/>
    </location>
</feature>
<feature type="region of interest" description="Disordered" evidence="6">
    <location>
        <begin position="926"/>
        <end position="1155"/>
    </location>
</feature>
<feature type="compositionally biased region" description="Polar residues" evidence="6">
    <location>
        <begin position="963"/>
        <end position="978"/>
    </location>
</feature>
<feature type="region of interest" description="Disordered" evidence="6">
    <location>
        <begin position="746"/>
        <end position="812"/>
    </location>
</feature>
<feature type="region of interest" description="Disordered" evidence="6">
    <location>
        <begin position="192"/>
        <end position="346"/>
    </location>
</feature>
<sequence length="1155" mass="128786">MFQHTYRTLSIAWNPGCLLHEYLAAADDRLIGCRIVNCQGEKLEAHAQSSSIGDQWRKKARWDPLARYYSTANSFPDYGAPGDEAKMKSRIRAINDQKPRSSMGGGQSTEARSYGSEPRYDRPNKRVKPSGPELSNKNLSHFFPSGSLHRPLEAIEDEETQSSPQKYHDLTREDSMVETIDGSSIISFGRTAGATSNQQEYRNVHRHNSVKRTRRRRRHESKISSSPIEIDDTSAVAHRNLAPQTSHPPTSPDQLARENEDGPPPANVTSDVVCHPKRPATEYSQSAPKRFKVQPEQSDDELAPRAPAPRETVKKPSFSKLISQSRSQRGDIQSTTFKTTKAMPGRETLANKGSALKEVSLEAAVCGKYSFSPADNIEPVTLRLGPNAAEPMHENTGDLSWLQVLRSSIQDVKHNNTNSPIVLISRSARASFSCGKLALRFLSDTDASFFIHWLHGLPRLFECSTDKLEATFHCAKKEADGYRTSSAKASGIFLPDDNHRANNSRSQQHHRDPFLGDPVSPGRPASNQKKLKDGMQSIPEPKEGVQMEPPDTDDLFTGLARNQRLGTRHSTRRESPQSQHETTPKPWTACNPGWEKKWHRSLVWPPTGKNRATVDKDDIQRLDEGEFLNDNIISFYLRYLQDQLEKERPEVLKKVYIFSTFFFEKLRSNRAKINYDGVKAWTARVELLSYDFIVVPVNENAHWYLAIIYNAPRLLQQEVKEEPTIKKESWNPQDAIIVEDNDPVMNRAESPPAATKPPIVSIDVEVTRSTRSRAINDSNPSVPDDKHTPSIVGPGRTSKRQSTGGYQKSSLDDPKIITLDSLGSSHAPTCRCLKDYLLEEARHKKGLEITTLPSGMTARGIPMQDNFCDCGVYVLGYMENFLKDPDEAVRRLLHKEDTEWEINAPGIRAKVRELLFECQEKQHERLEKEKEIKRQRRATRGPVSSPQIPASSPQVPRREPETPQVSRYLTSPSVNGASGSPIEAARQTGTTSSYFAVTSATRPGQSPTPKRIDEPSLVQPLREDSGNESKASSSGDVYHSARSSPINSVPPVPSGLTTEGLRDERPPKQPSTPEFVHTLPDSPDDVAPTATSSTVKRASSPLLSLATRQHPSPGSQGSQRAVQLEQTVVRSIEDDMSPPRGPQYDGVDQSIDLTV</sequence>
<dbReference type="GO" id="GO:0070139">
    <property type="term" value="F:SUMO-specific endopeptidase activity"/>
    <property type="evidence" value="ECO:0007669"/>
    <property type="project" value="TreeGrafter"/>
</dbReference>
<dbReference type="AlphaFoldDB" id="A0A420T5L6"/>
<feature type="region of interest" description="Disordered" evidence="6">
    <location>
        <begin position="94"/>
        <end position="176"/>
    </location>
</feature>
<dbReference type="Pfam" id="PF02902">
    <property type="entry name" value="Peptidase_C48"/>
    <property type="match status" value="1"/>
</dbReference>
<evidence type="ECO:0000256" key="3">
    <source>
        <dbReference type="ARBA" id="ARBA00022670"/>
    </source>
</evidence>
<reference evidence="8 9" key="1">
    <citation type="journal article" date="2018" name="Sci. Rep.">
        <title>Characterisation of pathogen-specific regions and novel effector candidates in Fusarium oxysporum f. sp. cepae.</title>
        <authorList>
            <person name="Armitage A.D."/>
            <person name="Taylor A."/>
            <person name="Sobczyk M.K."/>
            <person name="Baxter L."/>
            <person name="Greenfield B.P."/>
            <person name="Bates H.J."/>
            <person name="Wilson F."/>
            <person name="Jackson A.C."/>
            <person name="Ott S."/>
            <person name="Harrison R.J."/>
            <person name="Clarkson J.P."/>
        </authorList>
    </citation>
    <scope>NUCLEOTIDE SEQUENCE [LARGE SCALE GENOMIC DNA]</scope>
    <source>
        <strain evidence="8 9">Fp_A8</strain>
    </source>
</reference>
<dbReference type="Gene3D" id="3.40.395.10">
    <property type="entry name" value="Adenoviral Proteinase, Chain A"/>
    <property type="match status" value="1"/>
</dbReference>
<evidence type="ECO:0000256" key="1">
    <source>
        <dbReference type="ARBA" id="ARBA00005234"/>
    </source>
</evidence>
<feature type="compositionally biased region" description="Polar residues" evidence="6">
    <location>
        <begin position="800"/>
        <end position="809"/>
    </location>
</feature>
<feature type="compositionally biased region" description="Polar residues" evidence="6">
    <location>
        <begin position="1106"/>
        <end position="1129"/>
    </location>
</feature>
<dbReference type="InterPro" id="IPR038765">
    <property type="entry name" value="Papain-like_cys_pep_sf"/>
</dbReference>
<evidence type="ECO:0000256" key="2">
    <source>
        <dbReference type="ARBA" id="ARBA00022553"/>
    </source>
</evidence>
<organism evidence="8 9">
    <name type="scientific">Gibberella intermedia</name>
    <name type="common">Bulb rot disease fungus</name>
    <name type="synonym">Fusarium proliferatum</name>
    <dbReference type="NCBI Taxonomy" id="948311"/>
    <lineage>
        <taxon>Eukaryota</taxon>
        <taxon>Fungi</taxon>
        <taxon>Dikarya</taxon>
        <taxon>Ascomycota</taxon>
        <taxon>Pezizomycotina</taxon>
        <taxon>Sordariomycetes</taxon>
        <taxon>Hypocreomycetidae</taxon>
        <taxon>Hypocreales</taxon>
        <taxon>Nectriaceae</taxon>
        <taxon>Fusarium</taxon>
        <taxon>Fusarium fujikuroi species complex</taxon>
    </lineage>
</organism>
<evidence type="ECO:0000313" key="8">
    <source>
        <dbReference type="EMBL" id="RKL36804.1"/>
    </source>
</evidence>
<evidence type="ECO:0000256" key="5">
    <source>
        <dbReference type="ARBA" id="ARBA00022801"/>
    </source>
</evidence>
<accession>A0A420T5L6</accession>
<dbReference type="GO" id="GO:0016926">
    <property type="term" value="P:protein desumoylation"/>
    <property type="evidence" value="ECO:0007669"/>
    <property type="project" value="TreeGrafter"/>
</dbReference>
<feature type="compositionally biased region" description="Polar residues" evidence="6">
    <location>
        <begin position="320"/>
        <end position="339"/>
    </location>
</feature>
<keyword evidence="4" id="KW-0833">Ubl conjugation pathway</keyword>
<dbReference type="PANTHER" id="PTHR46896:SF3">
    <property type="entry name" value="FI06413P-RELATED"/>
    <property type="match status" value="1"/>
</dbReference>
<name>A0A420T5L6_GIBIN</name>
<dbReference type="Proteomes" id="UP000283569">
    <property type="component" value="Unassembled WGS sequence"/>
</dbReference>
<feature type="region of interest" description="Disordered" evidence="6">
    <location>
        <begin position="489"/>
        <end position="590"/>
    </location>
</feature>
<feature type="compositionally biased region" description="Basic and acidic residues" evidence="6">
    <location>
        <begin position="166"/>
        <end position="175"/>
    </location>
</feature>
<dbReference type="PANTHER" id="PTHR46896">
    <property type="entry name" value="SENTRIN-SPECIFIC PROTEASE"/>
    <property type="match status" value="1"/>
</dbReference>
<dbReference type="GO" id="GO:0006508">
    <property type="term" value="P:proteolysis"/>
    <property type="evidence" value="ECO:0007669"/>
    <property type="project" value="UniProtKB-KW"/>
</dbReference>
<dbReference type="Pfam" id="PF25424">
    <property type="entry name" value="PH_35"/>
    <property type="match status" value="1"/>
</dbReference>
<keyword evidence="5" id="KW-0378">Hydrolase</keyword>
<feature type="compositionally biased region" description="Basic residues" evidence="6">
    <location>
        <begin position="204"/>
        <end position="220"/>
    </location>
</feature>
<keyword evidence="3" id="KW-0645">Protease</keyword>
<gene>
    <name evidence="8" type="ORF">BFJ72_g8005</name>
</gene>
<dbReference type="InterPro" id="IPR003653">
    <property type="entry name" value="Peptidase_C48_C"/>
</dbReference>
<evidence type="ECO:0000259" key="7">
    <source>
        <dbReference type="PROSITE" id="PS50600"/>
    </source>
</evidence>
<evidence type="ECO:0000256" key="4">
    <source>
        <dbReference type="ARBA" id="ARBA00022786"/>
    </source>
</evidence>
<dbReference type="GO" id="GO:0005737">
    <property type="term" value="C:cytoplasm"/>
    <property type="evidence" value="ECO:0007669"/>
    <property type="project" value="TreeGrafter"/>
</dbReference>
<dbReference type="InterPro" id="IPR051947">
    <property type="entry name" value="Sentrin-specific_protease"/>
</dbReference>
<dbReference type="InterPro" id="IPR057501">
    <property type="entry name" value="DeUb_enz_PH"/>
</dbReference>
<proteinExistence type="inferred from homology"/>
<comment type="similarity">
    <text evidence="1">Belongs to the peptidase C48 family.</text>
</comment>
<feature type="compositionally biased region" description="Polar residues" evidence="6">
    <location>
        <begin position="987"/>
        <end position="1008"/>
    </location>
</feature>
<feature type="domain" description="Ubiquitin-like protease family profile" evidence="7">
    <location>
        <begin position="612"/>
        <end position="881"/>
    </location>
</feature>
<protein>
    <recommendedName>
        <fullName evidence="7">Ubiquitin-like protease family profile domain-containing protein</fullName>
    </recommendedName>
</protein>
<keyword evidence="2" id="KW-0597">Phosphoprotein</keyword>